<sequence>MGDYDSTLTIELQRQNGNGWSVVKSWEKSFTGKGHHSFEKEYYVASGNTYNVVTTATIKQGNKILETATSTSSEVKY</sequence>
<reference evidence="2" key="1">
    <citation type="journal article" date="2018" name="Sci. Rep.">
        <title>Lignite coal burning seam in the remote Altai Mountains harbors a hydrogen-driven thermophilic microbial community.</title>
        <authorList>
            <person name="Kadnikov V.V."/>
            <person name="Mardanov A.V."/>
            <person name="Ivasenko D.A."/>
            <person name="Antsiferov D.V."/>
            <person name="Beletsky A.V."/>
            <person name="Karnachuk O.V."/>
            <person name="Ravin N.V."/>
        </authorList>
    </citation>
    <scope>NUCLEOTIDE SEQUENCE [LARGE SCALE GENOMIC DNA]</scope>
</reference>
<evidence type="ECO:0000313" key="2">
    <source>
        <dbReference type="Proteomes" id="UP000244338"/>
    </source>
</evidence>
<evidence type="ECO:0000313" key="1">
    <source>
        <dbReference type="EMBL" id="PTQ55194.1"/>
    </source>
</evidence>
<organism evidence="1 2">
    <name type="scientific">Candidatus Carbonibacillus altaicus</name>
    <dbReference type="NCBI Taxonomy" id="2163959"/>
    <lineage>
        <taxon>Bacteria</taxon>
        <taxon>Bacillati</taxon>
        <taxon>Bacillota</taxon>
        <taxon>Bacilli</taxon>
        <taxon>Bacillales</taxon>
        <taxon>Candidatus Carbonibacillus</taxon>
    </lineage>
</organism>
<accession>A0A2R6XXP1</accession>
<dbReference type="AlphaFoldDB" id="A0A2R6XXP1"/>
<dbReference type="EMBL" id="PEBX01000169">
    <property type="protein sequence ID" value="PTQ55194.1"/>
    <property type="molecule type" value="Genomic_DNA"/>
</dbReference>
<proteinExistence type="predicted"/>
<protein>
    <submittedName>
        <fullName evidence="1">Uncharacterized protein</fullName>
    </submittedName>
</protein>
<gene>
    <name evidence="1" type="ORF">BSOLF_2932</name>
</gene>
<comment type="caution">
    <text evidence="1">The sequence shown here is derived from an EMBL/GenBank/DDBJ whole genome shotgun (WGS) entry which is preliminary data.</text>
</comment>
<dbReference type="Proteomes" id="UP000244338">
    <property type="component" value="Unassembled WGS sequence"/>
</dbReference>
<name>A0A2R6XXP1_9BACL</name>